<dbReference type="CDD" id="cd03194">
    <property type="entry name" value="GST_C_3"/>
    <property type="match status" value="1"/>
</dbReference>
<dbReference type="GO" id="GO:0004364">
    <property type="term" value="F:glutathione transferase activity"/>
    <property type="evidence" value="ECO:0007669"/>
    <property type="project" value="TreeGrafter"/>
</dbReference>
<name>A0A9N8E9H3_9STRA</name>
<reference evidence="2" key="1">
    <citation type="submission" date="2020-06" db="EMBL/GenBank/DDBJ databases">
        <authorList>
            <consortium name="Plant Systems Biology data submission"/>
        </authorList>
    </citation>
    <scope>NUCLEOTIDE SEQUENCE</scope>
    <source>
        <strain evidence="2">D6</strain>
    </source>
</reference>
<dbReference type="Gene3D" id="3.40.30.10">
    <property type="entry name" value="Glutaredoxin"/>
    <property type="match status" value="1"/>
</dbReference>
<dbReference type="SUPFAM" id="SSF47616">
    <property type="entry name" value="GST C-terminal domain-like"/>
    <property type="match status" value="1"/>
</dbReference>
<evidence type="ECO:0000313" key="3">
    <source>
        <dbReference type="Proteomes" id="UP001153069"/>
    </source>
</evidence>
<dbReference type="Pfam" id="PF13409">
    <property type="entry name" value="GST_N_2"/>
    <property type="match status" value="1"/>
</dbReference>
<dbReference type="InterPro" id="IPR036249">
    <property type="entry name" value="Thioredoxin-like_sf"/>
</dbReference>
<dbReference type="SFLD" id="SFLDS00019">
    <property type="entry name" value="Glutathione_Transferase_(cytos"/>
    <property type="match status" value="1"/>
</dbReference>
<dbReference type="AlphaFoldDB" id="A0A9N8E9H3"/>
<feature type="domain" description="GST N-terminal" evidence="1">
    <location>
        <begin position="5"/>
        <end position="89"/>
    </location>
</feature>
<dbReference type="InterPro" id="IPR040079">
    <property type="entry name" value="Glutathione_S-Trfase"/>
</dbReference>
<organism evidence="2 3">
    <name type="scientific">Seminavis robusta</name>
    <dbReference type="NCBI Taxonomy" id="568900"/>
    <lineage>
        <taxon>Eukaryota</taxon>
        <taxon>Sar</taxon>
        <taxon>Stramenopiles</taxon>
        <taxon>Ochrophyta</taxon>
        <taxon>Bacillariophyta</taxon>
        <taxon>Bacillariophyceae</taxon>
        <taxon>Bacillariophycidae</taxon>
        <taxon>Naviculales</taxon>
        <taxon>Naviculaceae</taxon>
        <taxon>Seminavis</taxon>
    </lineage>
</organism>
<dbReference type="GO" id="GO:0006559">
    <property type="term" value="P:L-phenylalanine catabolic process"/>
    <property type="evidence" value="ECO:0007669"/>
    <property type="project" value="TreeGrafter"/>
</dbReference>
<evidence type="ECO:0000313" key="2">
    <source>
        <dbReference type="EMBL" id="CAB9516992.1"/>
    </source>
</evidence>
<sequence length="240" mass="27182">MTTPYKLIIGNKNYSSWSLRAWLCLKLADVDFEEIRIPLFVPGYKGKLLEHSPAGRVPVLVAVVQNQEMSVWDSLAIMEFILETHPSTAVAWPQDKVARALARSISYEMHSGFLAIRDELPQNLKVRRQLMTENKLTALCKTQIDRVDEIWKTCRLSVAAEGPWLFGKDPCIADLMFIPVALRFVSYGIVEHISPESQQYIKTVTSHPLVQEWTQDATEEAEVLSFIDNLVPASESPLIL</sequence>
<protein>
    <submittedName>
        <fullName evidence="2">Glutathione S-transferase, N-terminal domain</fullName>
    </submittedName>
</protein>
<evidence type="ECO:0000259" key="1">
    <source>
        <dbReference type="PROSITE" id="PS50404"/>
    </source>
</evidence>
<dbReference type="PROSITE" id="PS50404">
    <property type="entry name" value="GST_NTER"/>
    <property type="match status" value="1"/>
</dbReference>
<dbReference type="Proteomes" id="UP001153069">
    <property type="component" value="Unassembled WGS sequence"/>
</dbReference>
<dbReference type="GO" id="GO:0016034">
    <property type="term" value="F:maleylacetoacetate isomerase activity"/>
    <property type="evidence" value="ECO:0007669"/>
    <property type="project" value="TreeGrafter"/>
</dbReference>
<dbReference type="EMBL" id="CAICTM010000819">
    <property type="protein sequence ID" value="CAB9516992.1"/>
    <property type="molecule type" value="Genomic_DNA"/>
</dbReference>
<dbReference type="SUPFAM" id="SSF52833">
    <property type="entry name" value="Thioredoxin-like"/>
    <property type="match status" value="1"/>
</dbReference>
<gene>
    <name evidence="2" type="ORF">SEMRO_820_G207270.1</name>
</gene>
<proteinExistence type="predicted"/>
<keyword evidence="3" id="KW-1185">Reference proteome</keyword>
<dbReference type="GO" id="GO:0006749">
    <property type="term" value="P:glutathione metabolic process"/>
    <property type="evidence" value="ECO:0007669"/>
    <property type="project" value="TreeGrafter"/>
</dbReference>
<dbReference type="CDD" id="cd03043">
    <property type="entry name" value="GST_N_1"/>
    <property type="match status" value="1"/>
</dbReference>
<dbReference type="InterPro" id="IPR036282">
    <property type="entry name" value="Glutathione-S-Trfase_C_sf"/>
</dbReference>
<dbReference type="InterPro" id="IPR004045">
    <property type="entry name" value="Glutathione_S-Trfase_N"/>
</dbReference>
<dbReference type="PANTHER" id="PTHR42673">
    <property type="entry name" value="MALEYLACETOACETATE ISOMERASE"/>
    <property type="match status" value="1"/>
</dbReference>
<dbReference type="OrthoDB" id="42499at2759"/>
<comment type="caution">
    <text evidence="2">The sequence shown here is derived from an EMBL/GenBank/DDBJ whole genome shotgun (WGS) entry which is preliminary data.</text>
</comment>
<dbReference type="PANTHER" id="PTHR42673:SF4">
    <property type="entry name" value="MALEYLACETOACETATE ISOMERASE"/>
    <property type="match status" value="1"/>
</dbReference>
<dbReference type="Gene3D" id="1.20.1050.10">
    <property type="match status" value="1"/>
</dbReference>
<accession>A0A9N8E9H3</accession>